<sequence length="207" mass="24966">MKDRIFKYIQRNFPNLTSDVHLRFELGEPFENGTDERINQVVTRVITLFEEVFHPEDYIYVYIKDWGMNEDIMFGNTTPEYVYQLVKDHNIEVETLFEFDEDYDEIAGQTIEIKQEYNVKIVYSQVKSITYKAILEGIGNYEQGREPSIGQSVYFISTEKDLIFHMYDDRGCIIHSNEVTKLIHMYRKYNKWLVDYWRDYFNGIFKM</sequence>
<organism evidence="2 3">
    <name type="scientific">Neobacillus massiliamazoniensis</name>
    <dbReference type="NCBI Taxonomy" id="1499688"/>
    <lineage>
        <taxon>Bacteria</taxon>
        <taxon>Bacillati</taxon>
        <taxon>Bacillota</taxon>
        <taxon>Bacilli</taxon>
        <taxon>Bacillales</taxon>
        <taxon>Bacillaceae</taxon>
        <taxon>Neobacillus</taxon>
    </lineage>
</organism>
<proteinExistence type="predicted"/>
<dbReference type="InterPro" id="IPR024976">
    <property type="entry name" value="DUF3885"/>
</dbReference>
<dbReference type="Proteomes" id="UP000199087">
    <property type="component" value="Unassembled WGS sequence"/>
</dbReference>
<evidence type="ECO:0000313" key="3">
    <source>
        <dbReference type="Proteomes" id="UP000199087"/>
    </source>
</evidence>
<reference evidence="3" key="1">
    <citation type="submission" date="2015-05" db="EMBL/GenBank/DDBJ databases">
        <authorList>
            <person name="Urmite Genomes"/>
        </authorList>
    </citation>
    <scope>NUCLEOTIDE SEQUENCE [LARGE SCALE GENOMIC DNA]</scope>
    <source>
        <strain evidence="3">LF1</strain>
    </source>
</reference>
<dbReference type="RefSeq" id="WP_090638613.1">
    <property type="nucleotide sequence ID" value="NZ_CVRB01000005.1"/>
</dbReference>
<dbReference type="Pfam" id="PF13021">
    <property type="entry name" value="DUF3885"/>
    <property type="match status" value="1"/>
</dbReference>
<accession>A0A0U1P2S3</accession>
<protein>
    <recommendedName>
        <fullName evidence="1">DUF3885 domain-containing protein</fullName>
    </recommendedName>
</protein>
<feature type="domain" description="DUF3885" evidence="1">
    <location>
        <begin position="6"/>
        <end position="197"/>
    </location>
</feature>
<dbReference type="EMBL" id="CVRB01000005">
    <property type="protein sequence ID" value="CRK84566.1"/>
    <property type="molecule type" value="Genomic_DNA"/>
</dbReference>
<evidence type="ECO:0000313" key="2">
    <source>
        <dbReference type="EMBL" id="CRK84566.1"/>
    </source>
</evidence>
<dbReference type="AlphaFoldDB" id="A0A0U1P2S3"/>
<evidence type="ECO:0000259" key="1">
    <source>
        <dbReference type="Pfam" id="PF13021"/>
    </source>
</evidence>
<name>A0A0U1P2S3_9BACI</name>
<keyword evidence="3" id="KW-1185">Reference proteome</keyword>
<dbReference type="OrthoDB" id="72213at2"/>
<gene>
    <name evidence="2" type="ORF">BN000_04606</name>
</gene>